<proteinExistence type="predicted"/>
<dbReference type="Proteomes" id="UP000529637">
    <property type="component" value="Unassembled WGS sequence"/>
</dbReference>
<keyword evidence="3" id="KW-1185">Reference proteome</keyword>
<evidence type="ECO:0000313" key="3">
    <source>
        <dbReference type="Proteomes" id="UP000529637"/>
    </source>
</evidence>
<keyword evidence="1" id="KW-0472">Membrane</keyword>
<keyword evidence="1" id="KW-0812">Transmembrane</keyword>
<evidence type="ECO:0000256" key="1">
    <source>
        <dbReference type="SAM" id="Phobius"/>
    </source>
</evidence>
<name>A0A7Y6NQS1_9BURK</name>
<dbReference type="AlphaFoldDB" id="A0A7Y6NQS1"/>
<feature type="transmembrane region" description="Helical" evidence="1">
    <location>
        <begin position="40"/>
        <end position="60"/>
    </location>
</feature>
<protein>
    <submittedName>
        <fullName evidence="2">Uncharacterized protein</fullName>
    </submittedName>
</protein>
<comment type="caution">
    <text evidence="2">The sequence shown here is derived from an EMBL/GenBank/DDBJ whole genome shotgun (WGS) entry which is preliminary data.</text>
</comment>
<evidence type="ECO:0000313" key="2">
    <source>
        <dbReference type="EMBL" id="NUZ07615.1"/>
    </source>
</evidence>
<dbReference type="EMBL" id="JABWMJ010000008">
    <property type="protein sequence ID" value="NUZ07615.1"/>
    <property type="molecule type" value="Genomic_DNA"/>
</dbReference>
<reference evidence="2 3" key="1">
    <citation type="submission" date="2020-06" db="EMBL/GenBank/DDBJ databases">
        <title>Schlegella sp. ID0723 isolated from air conditioner.</title>
        <authorList>
            <person name="Kim D.Y."/>
            <person name="Kim D.-U."/>
        </authorList>
    </citation>
    <scope>NUCLEOTIDE SEQUENCE [LARGE SCALE GENOMIC DNA]</scope>
    <source>
        <strain evidence="2 3">ID0723</strain>
    </source>
</reference>
<dbReference type="RefSeq" id="WP_176070444.1">
    <property type="nucleotide sequence ID" value="NZ_JABWMJ010000008.1"/>
</dbReference>
<accession>A0A7Y6NQS1</accession>
<sequence>MEKTVTAIAWSVYVCLVSLLAAAPHWISVRGWLSTDPAPAWIQAVGSVAAIVATAAVVQWQHVREQRRQIAAELAARVEHCNVTLLKLWRQLNWLVNYQAQFLNPQRAHATRHVSLLSSPPYDYARWMVDGPNLAFLMSTGAAGVVAEIILADEKFEAAVQAVNARSAIHLGEFQPALERLGWAEGWPLEQVERCIGPRLTLQLKAATDQVYLHVDAAIGRLQDVGKVVPAALRQAFPGERFIAFNAPDADRQGPST</sequence>
<gene>
    <name evidence="2" type="ORF">HQN59_17755</name>
</gene>
<feature type="transmembrane region" description="Helical" evidence="1">
    <location>
        <begin position="7"/>
        <end position="28"/>
    </location>
</feature>
<organism evidence="2 3">
    <name type="scientific">Piscinibacter koreensis</name>
    <dbReference type="NCBI Taxonomy" id="2742824"/>
    <lineage>
        <taxon>Bacteria</taxon>
        <taxon>Pseudomonadati</taxon>
        <taxon>Pseudomonadota</taxon>
        <taxon>Betaproteobacteria</taxon>
        <taxon>Burkholderiales</taxon>
        <taxon>Sphaerotilaceae</taxon>
        <taxon>Piscinibacter</taxon>
    </lineage>
</organism>
<keyword evidence="1" id="KW-1133">Transmembrane helix</keyword>